<keyword evidence="2" id="KW-0723">Serine/threonine-protein kinase</keyword>
<dbReference type="InterPro" id="IPR018097">
    <property type="entry name" value="EGF_Ca-bd_CS"/>
</dbReference>
<evidence type="ECO:0000256" key="9">
    <source>
        <dbReference type="ARBA" id="ARBA00023157"/>
    </source>
</evidence>
<organism evidence="17">
    <name type="scientific">Setaria italica</name>
    <name type="common">Foxtail millet</name>
    <name type="synonym">Panicum italicum</name>
    <dbReference type="NCBI Taxonomy" id="4555"/>
    <lineage>
        <taxon>Eukaryota</taxon>
        <taxon>Viridiplantae</taxon>
        <taxon>Streptophyta</taxon>
        <taxon>Embryophyta</taxon>
        <taxon>Tracheophyta</taxon>
        <taxon>Spermatophyta</taxon>
        <taxon>Magnoliopsida</taxon>
        <taxon>Liliopsida</taxon>
        <taxon>Poales</taxon>
        <taxon>Poaceae</taxon>
        <taxon>PACMAD clade</taxon>
        <taxon>Panicoideae</taxon>
        <taxon>Panicodae</taxon>
        <taxon>Paniceae</taxon>
        <taxon>Cenchrinae</taxon>
        <taxon>Setaria</taxon>
    </lineage>
</organism>
<dbReference type="AlphaFoldDB" id="A0A368S902"/>
<gene>
    <name evidence="17" type="ORF">SETIT_8G180200v2</name>
</gene>
<evidence type="ECO:0008006" key="18">
    <source>
        <dbReference type="Google" id="ProtNLM"/>
    </source>
</evidence>
<dbReference type="InterPro" id="IPR045274">
    <property type="entry name" value="WAK-like"/>
</dbReference>
<feature type="chain" id="PRO_5016770496" description="Protein kinase domain-containing protein" evidence="14">
    <location>
        <begin position="28"/>
        <end position="712"/>
    </location>
</feature>
<dbReference type="InterPro" id="IPR001881">
    <property type="entry name" value="EGF-like_Ca-bd_dom"/>
</dbReference>
<dbReference type="FunFam" id="1.10.510.10:FF:000606">
    <property type="entry name" value="Wall-associated receptor kinase 3"/>
    <property type="match status" value="1"/>
</dbReference>
<evidence type="ECO:0000313" key="17">
    <source>
        <dbReference type="EMBL" id="RCV38909.1"/>
    </source>
</evidence>
<dbReference type="InterPro" id="IPR000719">
    <property type="entry name" value="Prot_kinase_dom"/>
</dbReference>
<dbReference type="PROSITE" id="PS00107">
    <property type="entry name" value="PROTEIN_KINASE_ATP"/>
    <property type="match status" value="1"/>
</dbReference>
<evidence type="ECO:0000256" key="3">
    <source>
        <dbReference type="ARBA" id="ARBA00022536"/>
    </source>
</evidence>
<dbReference type="GO" id="GO:0030247">
    <property type="term" value="F:polysaccharide binding"/>
    <property type="evidence" value="ECO:0007669"/>
    <property type="project" value="InterPro"/>
</dbReference>
<evidence type="ECO:0000256" key="12">
    <source>
        <dbReference type="PROSITE-ProRule" id="PRU10141"/>
    </source>
</evidence>
<reference evidence="17" key="1">
    <citation type="journal article" date="2012" name="Nat. Biotechnol.">
        <title>Reference genome sequence of the model plant Setaria.</title>
        <authorList>
            <person name="Bennetzen J.L."/>
            <person name="Schmutz J."/>
            <person name="Wang H."/>
            <person name="Percifield R."/>
            <person name="Hawkins J."/>
            <person name="Pontaroli A.C."/>
            <person name="Estep M."/>
            <person name="Feng L."/>
            <person name="Vaughn J.N."/>
            <person name="Grimwood J."/>
            <person name="Jenkins J."/>
            <person name="Barry K."/>
            <person name="Lindquist E."/>
            <person name="Hellsten U."/>
            <person name="Deshpande S."/>
            <person name="Wang X."/>
            <person name="Wu X."/>
            <person name="Mitros T."/>
            <person name="Triplett J."/>
            <person name="Yang X."/>
            <person name="Ye C.Y."/>
            <person name="Mauro-Herrera M."/>
            <person name="Wang L."/>
            <person name="Li P."/>
            <person name="Sharma M."/>
            <person name="Sharma R."/>
            <person name="Ronald P.C."/>
            <person name="Panaud O."/>
            <person name="Kellogg E.A."/>
            <person name="Brutnell T.P."/>
            <person name="Doust A.N."/>
            <person name="Tuskan G.A."/>
            <person name="Rokhsar D."/>
            <person name="Devos K.M."/>
        </authorList>
    </citation>
    <scope>NUCLEOTIDE SEQUENCE [LARGE SCALE GENOMIC DNA]</scope>
    <source>
        <strain evidence="17">Yugu1</strain>
    </source>
</reference>
<dbReference type="PROSITE" id="PS01187">
    <property type="entry name" value="EGF_CA"/>
    <property type="match status" value="1"/>
</dbReference>
<dbReference type="SMART" id="SM00181">
    <property type="entry name" value="EGF"/>
    <property type="match status" value="2"/>
</dbReference>
<dbReference type="SMART" id="SM00220">
    <property type="entry name" value="S_TKc"/>
    <property type="match status" value="1"/>
</dbReference>
<dbReference type="PROSITE" id="PS50011">
    <property type="entry name" value="PROTEIN_KINASE_DOM"/>
    <property type="match status" value="1"/>
</dbReference>
<dbReference type="InterPro" id="IPR017441">
    <property type="entry name" value="Protein_kinase_ATP_BS"/>
</dbReference>
<dbReference type="SMART" id="SM00179">
    <property type="entry name" value="EGF_CA"/>
    <property type="match status" value="1"/>
</dbReference>
<dbReference type="GO" id="GO:0007166">
    <property type="term" value="P:cell surface receptor signaling pathway"/>
    <property type="evidence" value="ECO:0007669"/>
    <property type="project" value="InterPro"/>
</dbReference>
<comment type="caution">
    <text evidence="11">Lacks conserved residue(s) required for the propagation of feature annotation.</text>
</comment>
<keyword evidence="10" id="KW-0325">Glycoprotein</keyword>
<dbReference type="EMBL" id="CM003535">
    <property type="protein sequence ID" value="RCV38909.1"/>
    <property type="molecule type" value="Genomic_DNA"/>
</dbReference>
<dbReference type="InterPro" id="IPR011009">
    <property type="entry name" value="Kinase-like_dom_sf"/>
</dbReference>
<sequence length="712" mass="78179">MKRLVAMPQVLWFLLASTLAISHLAVATPVPSPMLGSRCPNMCGDVEVPYPFGIGANCSRPGYDYFTVDCNHSFNPPRPYTGSLEIISISLDAGEVRVAAPVSYICYTSSNTFQSSQGFVWKVNAPYLISTARNFFTVIGCNTLAYLQGRDDWSYYTGCITSCENLEEAARNGEECTGLGCCQTLISRNLSTIGVNWNNGTRSINPAWSYSPCSYAILAEKGRYKFNPRDLVRDENDSFASWVAKEKIPMVLDWAIRGNGSCRPPAKDAGPLAKLTAPDCVSEHSFCVNATQGPGYLCNCSEGYRGNPYTIGGCTNINECQEYDNPCHSSSTCHDTLGDYKCKCKFGLKGDGKSDNGCQPIFPPWAIAIIATFAIVVVACFVIMDVKRRKQRRFFDKNGGEILKSMGINIFTEQQLKKITNSYKETIGEGAFGKVYIGTIDEGTQRVAVKRASVKGEALPQEEFVNEITFQFRISHANLVRLVGCCLETDVPMLVFEFISKGSLFNVLHGADDQEALRLLERVDIAIGSAEALAYMHSHGGHNHVHGDIKSGNILLSDDLTPKVSDFGSSKLVSVASMYSKWCVSGDMSYIDPVYIKSGRFTEKSDVYSFGVVLLELITRKKAKYGDNSLPLDFVKCCKEEGNGRKLYDRDILSDDDAQAHRHMECLDRIGALAVRCLKEDVDERPTMAEVLDELKQVKAIASGGSSGSVAS</sequence>
<name>A0A368S902_SETIT</name>
<dbReference type="SUPFAM" id="SSF56112">
    <property type="entry name" value="Protein kinase-like (PK-like)"/>
    <property type="match status" value="1"/>
</dbReference>
<evidence type="ECO:0000256" key="7">
    <source>
        <dbReference type="ARBA" id="ARBA00022741"/>
    </source>
</evidence>
<dbReference type="Pfam" id="PF13947">
    <property type="entry name" value="GUB_WAK_bind"/>
    <property type="match status" value="1"/>
</dbReference>
<keyword evidence="13" id="KW-1133">Transmembrane helix</keyword>
<dbReference type="GO" id="GO:0005509">
    <property type="term" value="F:calcium ion binding"/>
    <property type="evidence" value="ECO:0007669"/>
    <property type="project" value="InterPro"/>
</dbReference>
<evidence type="ECO:0000256" key="13">
    <source>
        <dbReference type="SAM" id="Phobius"/>
    </source>
</evidence>
<dbReference type="InterPro" id="IPR025287">
    <property type="entry name" value="WAK_GUB"/>
</dbReference>
<dbReference type="InterPro" id="IPR000152">
    <property type="entry name" value="EGF-type_Asp/Asn_hydroxyl_site"/>
</dbReference>
<dbReference type="InterPro" id="IPR049883">
    <property type="entry name" value="NOTCH1_EGF-like"/>
</dbReference>
<dbReference type="InterPro" id="IPR000742">
    <property type="entry name" value="EGF"/>
</dbReference>
<dbReference type="SUPFAM" id="SSF57196">
    <property type="entry name" value="EGF/Laminin"/>
    <property type="match status" value="1"/>
</dbReference>
<evidence type="ECO:0000256" key="14">
    <source>
        <dbReference type="SAM" id="SignalP"/>
    </source>
</evidence>
<keyword evidence="3 11" id="KW-0245">EGF-like domain</keyword>
<dbReference type="PROSITE" id="PS50026">
    <property type="entry name" value="EGF_3"/>
    <property type="match status" value="1"/>
</dbReference>
<reference evidence="17" key="2">
    <citation type="submission" date="2015-07" db="EMBL/GenBank/DDBJ databases">
        <authorList>
            <person name="Noorani M."/>
        </authorList>
    </citation>
    <scope>NUCLEOTIDE SEQUENCE</scope>
    <source>
        <strain evidence="17">Yugu1</strain>
    </source>
</reference>
<keyword evidence="9" id="KW-1015">Disulfide bond</keyword>
<dbReference type="Gene3D" id="2.10.25.10">
    <property type="entry name" value="Laminin"/>
    <property type="match status" value="1"/>
</dbReference>
<evidence type="ECO:0000259" key="15">
    <source>
        <dbReference type="PROSITE" id="PS50011"/>
    </source>
</evidence>
<evidence type="ECO:0000256" key="10">
    <source>
        <dbReference type="ARBA" id="ARBA00023180"/>
    </source>
</evidence>
<evidence type="ECO:0000256" key="1">
    <source>
        <dbReference type="ARBA" id="ARBA00004479"/>
    </source>
</evidence>
<dbReference type="OrthoDB" id="10060424at2759"/>
<evidence type="ECO:0000256" key="8">
    <source>
        <dbReference type="ARBA" id="ARBA00022840"/>
    </source>
</evidence>
<dbReference type="Pfam" id="PF07714">
    <property type="entry name" value="PK_Tyr_Ser-Thr"/>
    <property type="match status" value="1"/>
</dbReference>
<keyword evidence="13" id="KW-0812">Transmembrane</keyword>
<accession>A0A368S902</accession>
<dbReference type="PROSITE" id="PS00010">
    <property type="entry name" value="ASX_HYDROXYL"/>
    <property type="match status" value="1"/>
</dbReference>
<evidence type="ECO:0000256" key="11">
    <source>
        <dbReference type="PROSITE-ProRule" id="PRU00076"/>
    </source>
</evidence>
<dbReference type="Pfam" id="PF07645">
    <property type="entry name" value="EGF_CA"/>
    <property type="match status" value="1"/>
</dbReference>
<dbReference type="GO" id="GO:0004674">
    <property type="term" value="F:protein serine/threonine kinase activity"/>
    <property type="evidence" value="ECO:0007669"/>
    <property type="project" value="UniProtKB-KW"/>
</dbReference>
<keyword evidence="8 12" id="KW-0067">ATP-binding</keyword>
<evidence type="ECO:0000256" key="4">
    <source>
        <dbReference type="ARBA" id="ARBA00022679"/>
    </source>
</evidence>
<keyword evidence="7 12" id="KW-0547">Nucleotide-binding</keyword>
<keyword evidence="13" id="KW-0472">Membrane</keyword>
<evidence type="ECO:0000256" key="5">
    <source>
        <dbReference type="ARBA" id="ARBA00022729"/>
    </source>
</evidence>
<evidence type="ECO:0000256" key="6">
    <source>
        <dbReference type="ARBA" id="ARBA00022737"/>
    </source>
</evidence>
<dbReference type="PANTHER" id="PTHR27005:SF162">
    <property type="entry name" value="OS11G0691500 PROTEIN"/>
    <property type="match status" value="1"/>
</dbReference>
<proteinExistence type="predicted"/>
<feature type="binding site" evidence="12">
    <location>
        <position position="450"/>
    </location>
    <ligand>
        <name>ATP</name>
        <dbReference type="ChEBI" id="CHEBI:30616"/>
    </ligand>
</feature>
<feature type="domain" description="EGF-like" evidence="16">
    <location>
        <begin position="316"/>
        <end position="359"/>
    </location>
</feature>
<dbReference type="GO" id="GO:0016020">
    <property type="term" value="C:membrane"/>
    <property type="evidence" value="ECO:0007669"/>
    <property type="project" value="UniProtKB-SubCell"/>
</dbReference>
<dbReference type="FunFam" id="2.10.25.10:FF:000038">
    <property type="entry name" value="Fibrillin 2"/>
    <property type="match status" value="1"/>
</dbReference>
<keyword evidence="5 14" id="KW-0732">Signal</keyword>
<dbReference type="InterPro" id="IPR001245">
    <property type="entry name" value="Ser-Thr/Tyr_kinase_cat_dom"/>
</dbReference>
<keyword evidence="4" id="KW-0808">Transferase</keyword>
<feature type="transmembrane region" description="Helical" evidence="13">
    <location>
        <begin position="365"/>
        <end position="384"/>
    </location>
</feature>
<protein>
    <recommendedName>
        <fullName evidence="18">Protein kinase domain-containing protein</fullName>
    </recommendedName>
</protein>
<comment type="subcellular location">
    <subcellularLocation>
        <location evidence="1">Membrane</location>
        <topology evidence="1">Single-pass type I membrane protein</topology>
    </subcellularLocation>
</comment>
<evidence type="ECO:0000256" key="2">
    <source>
        <dbReference type="ARBA" id="ARBA00022527"/>
    </source>
</evidence>
<keyword evidence="6" id="KW-0677">Repeat</keyword>
<dbReference type="Gene3D" id="3.30.200.20">
    <property type="entry name" value="Phosphorylase Kinase, domain 1"/>
    <property type="match status" value="1"/>
</dbReference>
<feature type="domain" description="Protein kinase" evidence="15">
    <location>
        <begin position="421"/>
        <end position="698"/>
    </location>
</feature>
<dbReference type="CDD" id="cd00054">
    <property type="entry name" value="EGF_CA"/>
    <property type="match status" value="1"/>
</dbReference>
<dbReference type="PANTHER" id="PTHR27005">
    <property type="entry name" value="WALL-ASSOCIATED RECEPTOR KINASE-LIKE 21"/>
    <property type="match status" value="1"/>
</dbReference>
<feature type="signal peptide" evidence="14">
    <location>
        <begin position="1"/>
        <end position="27"/>
    </location>
</feature>
<dbReference type="FunFam" id="3.30.200.20:FF:000337">
    <property type="entry name" value="Wall-associated receptor kinase 3"/>
    <property type="match status" value="1"/>
</dbReference>
<keyword evidence="2" id="KW-0418">Kinase</keyword>
<dbReference type="GO" id="GO:0005524">
    <property type="term" value="F:ATP binding"/>
    <property type="evidence" value="ECO:0007669"/>
    <property type="project" value="UniProtKB-UniRule"/>
</dbReference>
<dbReference type="Gene3D" id="1.10.510.10">
    <property type="entry name" value="Transferase(Phosphotransferase) domain 1"/>
    <property type="match status" value="1"/>
</dbReference>
<evidence type="ECO:0000259" key="16">
    <source>
        <dbReference type="PROSITE" id="PS50026"/>
    </source>
</evidence>